<dbReference type="KEGG" id="vap:Vapar_4426"/>
<dbReference type="HOGENOM" id="CLU_033708_0_0_4"/>
<dbReference type="SUPFAM" id="SSF52833">
    <property type="entry name" value="Thioredoxin-like"/>
    <property type="match status" value="1"/>
</dbReference>
<dbReference type="STRING" id="543728.Vapar_4426"/>
<dbReference type="Pfam" id="PF00578">
    <property type="entry name" value="AhpC-TSA"/>
    <property type="match status" value="1"/>
</dbReference>
<dbReference type="AlphaFoldDB" id="C5CJY6"/>
<sequence length="596" mass="63238">MLILFIAYMGGVLTILSPCILPVLPFVFARADRPFRSHGLPMLMGMALAFAAVATLAAVGGGWIVTLNEYGRHGAIALLALFGLTLLFPGVAERLSRPLVALGLRMSEPRGSDGAAPASGFSPLLLGVGTGLLWAPCAGPILGLILTGAALNGASVGTSLLLLAYAAGACTSLAAALLFGGRLLSVMKRSLHTGEWVRRAAGAAVLVGVGAIALGLDTGLLARLSVGTTSALEQALVDRIKPGKPQAEPVAAREDAGLLRVSDNRTAPPPARELRVEGRFPSLAGATEWINSAPLAPEALRGKVVLVDFWTYSCINCLRTLPYLRAWAEKYKDAGLVVIGVHSPEFAFEKQPANVRKAVQDLDIGFPVALDNDFAIWRGFDNQAWPAFYFIDAEGRIRHHQFGENRYDKAEQVIQQLLAEAGQTRIAAGLVAPLGQGTQAAPGAEPPLSGETYLGHERAHGFASPGGIVGDHAKAYQPAASALRTNQWSLAGDWTVEAERAVLNSANGRIAYRFQARDLHLVLGPAANRKPVRFRVLVDGKPPLADHGSDTDVQGYGVIDAQKLYQLVRQAEGSRERLFEIEFLDAGAQAYAFTFG</sequence>
<dbReference type="InterPro" id="IPR036249">
    <property type="entry name" value="Thioredoxin-like_sf"/>
</dbReference>
<protein>
    <submittedName>
        <fullName evidence="3">Alkyl hydroperoxide reductase/ Thiol specific antioxidant/ Mal allergen</fullName>
    </submittedName>
</protein>
<dbReference type="Pfam" id="PF17991">
    <property type="entry name" value="Thioredoxin_10"/>
    <property type="match status" value="1"/>
</dbReference>
<dbReference type="PANTHER" id="PTHR42852:SF13">
    <property type="entry name" value="PROTEIN DIPZ"/>
    <property type="match status" value="1"/>
</dbReference>
<feature type="transmembrane region" description="Helical" evidence="1">
    <location>
        <begin position="124"/>
        <end position="150"/>
    </location>
</feature>
<name>C5CJY6_VARPS</name>
<keyword evidence="1" id="KW-0472">Membrane</keyword>
<feature type="transmembrane region" description="Helical" evidence="1">
    <location>
        <begin position="40"/>
        <end position="64"/>
    </location>
</feature>
<dbReference type="GO" id="GO:0016209">
    <property type="term" value="F:antioxidant activity"/>
    <property type="evidence" value="ECO:0007669"/>
    <property type="project" value="InterPro"/>
</dbReference>
<dbReference type="PROSITE" id="PS51352">
    <property type="entry name" value="THIOREDOXIN_2"/>
    <property type="match status" value="1"/>
</dbReference>
<proteinExistence type="predicted"/>
<dbReference type="InterPro" id="IPR013766">
    <property type="entry name" value="Thioredoxin_domain"/>
</dbReference>
<feature type="transmembrane region" description="Helical" evidence="1">
    <location>
        <begin position="162"/>
        <end position="184"/>
    </location>
</feature>
<gene>
    <name evidence="3" type="ordered locus">Vapar_4426</name>
</gene>
<accession>C5CJY6</accession>
<dbReference type="PANTHER" id="PTHR42852">
    <property type="entry name" value="THIOL:DISULFIDE INTERCHANGE PROTEIN DSBE"/>
    <property type="match status" value="1"/>
</dbReference>
<evidence type="ECO:0000256" key="1">
    <source>
        <dbReference type="SAM" id="Phobius"/>
    </source>
</evidence>
<feature type="transmembrane region" description="Helical" evidence="1">
    <location>
        <begin position="70"/>
        <end position="88"/>
    </location>
</feature>
<evidence type="ECO:0000259" key="2">
    <source>
        <dbReference type="PROSITE" id="PS51352"/>
    </source>
</evidence>
<dbReference type="Gene3D" id="3.40.30.10">
    <property type="entry name" value="Glutaredoxin"/>
    <property type="match status" value="1"/>
</dbReference>
<dbReference type="eggNOG" id="COG0785">
    <property type="taxonomic scope" value="Bacteria"/>
</dbReference>
<dbReference type="InterPro" id="IPR041017">
    <property type="entry name" value="Thioredoxin_10"/>
</dbReference>
<evidence type="ECO:0000313" key="3">
    <source>
        <dbReference type="EMBL" id="ACS21037.1"/>
    </source>
</evidence>
<dbReference type="EMBL" id="CP001635">
    <property type="protein sequence ID" value="ACS21037.1"/>
    <property type="molecule type" value="Genomic_DNA"/>
</dbReference>
<organism evidence="3">
    <name type="scientific">Variovorax paradoxus (strain S110)</name>
    <dbReference type="NCBI Taxonomy" id="543728"/>
    <lineage>
        <taxon>Bacteria</taxon>
        <taxon>Pseudomonadati</taxon>
        <taxon>Pseudomonadota</taxon>
        <taxon>Betaproteobacteria</taxon>
        <taxon>Burkholderiales</taxon>
        <taxon>Comamonadaceae</taxon>
        <taxon>Variovorax</taxon>
    </lineage>
</organism>
<dbReference type="GO" id="GO:0016491">
    <property type="term" value="F:oxidoreductase activity"/>
    <property type="evidence" value="ECO:0007669"/>
    <property type="project" value="InterPro"/>
</dbReference>
<keyword evidence="1" id="KW-0812">Transmembrane</keyword>
<dbReference type="Gene3D" id="2.60.120.260">
    <property type="entry name" value="Galactose-binding domain-like"/>
    <property type="match status" value="1"/>
</dbReference>
<reference evidence="3" key="1">
    <citation type="submission" date="2009-06" db="EMBL/GenBank/DDBJ databases">
        <title>Complete sequence of chromosome 1 of Variovorax paradoxus S110.</title>
        <authorList>
            <consortium name="US DOE Joint Genome Institute"/>
            <person name="Lucas S."/>
            <person name="Copeland A."/>
            <person name="Lapidus A."/>
            <person name="Glavina del Rio T."/>
            <person name="Tice H."/>
            <person name="Bruce D."/>
            <person name="Goodwin L."/>
            <person name="Pitluck S."/>
            <person name="Chertkov O."/>
            <person name="Brettin T."/>
            <person name="Detter J.C."/>
            <person name="Han C."/>
            <person name="Larimer F."/>
            <person name="Land M."/>
            <person name="Hauser L."/>
            <person name="Kyrpides N."/>
            <person name="Ovchinnikova G."/>
            <person name="Orwin P."/>
            <person name="Leadbetter J.R."/>
            <person name="Spain J.C."/>
            <person name="Han J.I."/>
        </authorList>
    </citation>
    <scope>NUCLEOTIDE SEQUENCE</scope>
    <source>
        <strain evidence="3">S110</strain>
    </source>
</reference>
<dbReference type="eggNOG" id="COG0526">
    <property type="taxonomic scope" value="Bacteria"/>
</dbReference>
<dbReference type="CDD" id="cd03012">
    <property type="entry name" value="TlpA_like_DipZ_like"/>
    <property type="match status" value="1"/>
</dbReference>
<keyword evidence="1" id="KW-1133">Transmembrane helix</keyword>
<feature type="transmembrane region" description="Helical" evidence="1">
    <location>
        <begin position="6"/>
        <end position="28"/>
    </location>
</feature>
<feature type="domain" description="Thioredoxin" evidence="2">
    <location>
        <begin position="261"/>
        <end position="419"/>
    </location>
</feature>
<dbReference type="InterPro" id="IPR050553">
    <property type="entry name" value="Thioredoxin_ResA/DsbE_sf"/>
</dbReference>
<dbReference type="OrthoDB" id="9811352at2"/>
<dbReference type="InterPro" id="IPR000866">
    <property type="entry name" value="AhpC/TSA"/>
</dbReference>